<dbReference type="AlphaFoldDB" id="A0A835LKC1"/>
<keyword evidence="3" id="KW-1185">Reference proteome</keyword>
<dbReference type="PANTHER" id="PTHR36353:SF1">
    <property type="entry name" value="TRANSMEMBRANE PROTEIN"/>
    <property type="match status" value="1"/>
</dbReference>
<sequence>MNEPSLNLRTTSQIITQSSSTFLKNLPTYLFLSLLLFTFRTIVETSTLTITTFIDEDPSLKSLLTHLDLSGKNAKASSSSSLSNHHTRRGGRPFLQLSRVGTLDDDFFSSEENDDRQLLGIGKKFAVNASTVNLSNFGKLGFYGFQFEVEELNDVVESVEGNEDRVSEGVELGRRDAAMLVFLVSFLSAVYGWVILGFVIVNTCVVGVVFYSVVSNSYLGRYDNSFVGTVWAGCRLGARRLSGFILMRWAIRDAMTQIIGVCFFGEIEDQHSFFKIFVRLKLMPFSITFPWIRGYELEISRFLFTWILSDTVVGLVFAVDYWVAIMDARRGREILKEGFYLLSTMMSQAISLKGYEAFFCSSYVRWVLTQIFGNLFASMFQSVVEVYFMVVWLIYYFSAKSKDASADGRRFERKDLEDYIDGLR</sequence>
<dbReference type="PANTHER" id="PTHR36353">
    <property type="entry name" value="TRANSMEMBRANE PROTEIN"/>
    <property type="match status" value="1"/>
</dbReference>
<feature type="transmembrane region" description="Helical" evidence="1">
    <location>
        <begin position="338"/>
        <end position="355"/>
    </location>
</feature>
<name>A0A835LKC1_9MAGN</name>
<keyword evidence="1" id="KW-0812">Transmembrane</keyword>
<keyword evidence="1" id="KW-0472">Membrane</keyword>
<keyword evidence="1" id="KW-1133">Transmembrane helix</keyword>
<evidence type="ECO:0000313" key="3">
    <source>
        <dbReference type="Proteomes" id="UP000631114"/>
    </source>
</evidence>
<feature type="transmembrane region" description="Helical" evidence="1">
    <location>
        <begin position="375"/>
        <end position="397"/>
    </location>
</feature>
<feature type="transmembrane region" description="Helical" evidence="1">
    <location>
        <begin position="180"/>
        <end position="213"/>
    </location>
</feature>
<gene>
    <name evidence="2" type="ORF">IFM89_034757</name>
</gene>
<comment type="caution">
    <text evidence="2">The sequence shown here is derived from an EMBL/GenBank/DDBJ whole genome shotgun (WGS) entry which is preliminary data.</text>
</comment>
<evidence type="ECO:0000256" key="1">
    <source>
        <dbReference type="SAM" id="Phobius"/>
    </source>
</evidence>
<organism evidence="2 3">
    <name type="scientific">Coptis chinensis</name>
    <dbReference type="NCBI Taxonomy" id="261450"/>
    <lineage>
        <taxon>Eukaryota</taxon>
        <taxon>Viridiplantae</taxon>
        <taxon>Streptophyta</taxon>
        <taxon>Embryophyta</taxon>
        <taxon>Tracheophyta</taxon>
        <taxon>Spermatophyta</taxon>
        <taxon>Magnoliopsida</taxon>
        <taxon>Ranunculales</taxon>
        <taxon>Ranunculaceae</taxon>
        <taxon>Coptidoideae</taxon>
        <taxon>Coptis</taxon>
    </lineage>
</organism>
<proteinExistence type="predicted"/>
<accession>A0A835LKC1</accession>
<dbReference type="Proteomes" id="UP000631114">
    <property type="component" value="Unassembled WGS sequence"/>
</dbReference>
<reference evidence="2 3" key="1">
    <citation type="submission" date="2020-10" db="EMBL/GenBank/DDBJ databases">
        <title>The Coptis chinensis genome and diversification of protoberbering-type alkaloids.</title>
        <authorList>
            <person name="Wang B."/>
            <person name="Shu S."/>
            <person name="Song C."/>
            <person name="Liu Y."/>
        </authorList>
    </citation>
    <scope>NUCLEOTIDE SEQUENCE [LARGE SCALE GENOMIC DNA]</scope>
    <source>
        <strain evidence="2">HL-2020</strain>
        <tissue evidence="2">Leaf</tissue>
    </source>
</reference>
<dbReference type="OrthoDB" id="1295726at2759"/>
<dbReference type="Pfam" id="PF25105">
    <property type="entry name" value="DUF7813"/>
    <property type="match status" value="2"/>
</dbReference>
<evidence type="ECO:0000313" key="2">
    <source>
        <dbReference type="EMBL" id="KAF9594774.1"/>
    </source>
</evidence>
<dbReference type="EMBL" id="JADFTS010000008">
    <property type="protein sequence ID" value="KAF9594774.1"/>
    <property type="molecule type" value="Genomic_DNA"/>
</dbReference>
<feature type="transmembrane region" description="Helical" evidence="1">
    <location>
        <begin position="303"/>
        <end position="326"/>
    </location>
</feature>
<dbReference type="InterPro" id="IPR056715">
    <property type="entry name" value="DUF7813"/>
</dbReference>
<protein>
    <submittedName>
        <fullName evidence="2">Uncharacterized protein</fullName>
    </submittedName>
</protein>